<dbReference type="InterPro" id="IPR036388">
    <property type="entry name" value="WH-like_DNA-bd_sf"/>
</dbReference>
<dbReference type="GO" id="GO:0045892">
    <property type="term" value="P:negative regulation of DNA-templated transcription"/>
    <property type="evidence" value="ECO:0007669"/>
    <property type="project" value="InterPro"/>
</dbReference>
<comment type="caution">
    <text evidence="5">The sequence shown here is derived from an EMBL/GenBank/DDBJ whole genome shotgun (WGS) entry which is preliminary data.</text>
</comment>
<organism evidence="5 6">
    <name type="scientific">Chitinophaga niastensis</name>
    <dbReference type="NCBI Taxonomy" id="536980"/>
    <lineage>
        <taxon>Bacteria</taxon>
        <taxon>Pseudomonadati</taxon>
        <taxon>Bacteroidota</taxon>
        <taxon>Chitinophagia</taxon>
        <taxon>Chitinophagales</taxon>
        <taxon>Chitinophagaceae</taxon>
        <taxon>Chitinophaga</taxon>
    </lineage>
</organism>
<dbReference type="PIRSF" id="PIRSF019455">
    <property type="entry name" value="CopR_AtkY"/>
    <property type="match status" value="1"/>
</dbReference>
<reference evidence="5 6" key="1">
    <citation type="submission" date="2018-03" db="EMBL/GenBank/DDBJ databases">
        <title>Genomic Encyclopedia of Archaeal and Bacterial Type Strains, Phase II (KMG-II): from individual species to whole genera.</title>
        <authorList>
            <person name="Goeker M."/>
        </authorList>
    </citation>
    <scope>NUCLEOTIDE SEQUENCE [LARGE SCALE GENOMIC DNA]</scope>
    <source>
        <strain evidence="5 6">DSM 24859</strain>
    </source>
</reference>
<dbReference type="RefSeq" id="WP_245898711.1">
    <property type="nucleotide sequence ID" value="NZ_PYAW01000002.1"/>
</dbReference>
<protein>
    <submittedName>
        <fullName evidence="5">Putative transcriptional regulator</fullName>
    </submittedName>
</protein>
<name>A0A2P8HPL8_CHINA</name>
<dbReference type="Gene3D" id="1.10.4040.10">
    <property type="entry name" value="Penicillinase repressor domain"/>
    <property type="match status" value="1"/>
</dbReference>
<evidence type="ECO:0000256" key="3">
    <source>
        <dbReference type="ARBA" id="ARBA00023125"/>
    </source>
</evidence>
<accession>A0A2P8HPL8</accession>
<keyword evidence="6" id="KW-1185">Reference proteome</keyword>
<comment type="similarity">
    <text evidence="1">Belongs to the BlaI transcriptional regulatory family.</text>
</comment>
<evidence type="ECO:0000313" key="5">
    <source>
        <dbReference type="EMBL" id="PSL48142.1"/>
    </source>
</evidence>
<keyword evidence="4" id="KW-0804">Transcription</keyword>
<dbReference type="AlphaFoldDB" id="A0A2P8HPL8"/>
<dbReference type="Proteomes" id="UP000240971">
    <property type="component" value="Unassembled WGS sequence"/>
</dbReference>
<evidence type="ECO:0000256" key="1">
    <source>
        <dbReference type="ARBA" id="ARBA00011046"/>
    </source>
</evidence>
<dbReference type="InterPro" id="IPR005650">
    <property type="entry name" value="BlaI_family"/>
</dbReference>
<keyword evidence="3" id="KW-0238">DNA-binding</keyword>
<sequence>MKHTRPTESELEILSVLWEKGASTVREIHDVLSQTKDAGYTTTLKLMQIMHEKKLLHRDTSSKTHVYTAAISQQVTQQQLLNKMIDTVFGGSASQLVLQALGHHHSSDEELEKIRQYLAAIEKQQKG</sequence>
<evidence type="ECO:0000256" key="2">
    <source>
        <dbReference type="ARBA" id="ARBA00023015"/>
    </source>
</evidence>
<dbReference type="InterPro" id="IPR036390">
    <property type="entry name" value="WH_DNA-bd_sf"/>
</dbReference>
<dbReference type="SUPFAM" id="SSF46785">
    <property type="entry name" value="Winged helix' DNA-binding domain"/>
    <property type="match status" value="1"/>
</dbReference>
<evidence type="ECO:0000256" key="4">
    <source>
        <dbReference type="ARBA" id="ARBA00023163"/>
    </source>
</evidence>
<proteinExistence type="inferred from homology"/>
<evidence type="ECO:0000313" key="6">
    <source>
        <dbReference type="Proteomes" id="UP000240971"/>
    </source>
</evidence>
<keyword evidence="2" id="KW-0805">Transcription regulation</keyword>
<gene>
    <name evidence="5" type="ORF">CLV51_1021004</name>
</gene>
<dbReference type="GO" id="GO:0003677">
    <property type="term" value="F:DNA binding"/>
    <property type="evidence" value="ECO:0007669"/>
    <property type="project" value="UniProtKB-KW"/>
</dbReference>
<dbReference type="Pfam" id="PF03965">
    <property type="entry name" value="Penicillinase_R"/>
    <property type="match status" value="1"/>
</dbReference>
<dbReference type="EMBL" id="PYAW01000002">
    <property type="protein sequence ID" value="PSL48142.1"/>
    <property type="molecule type" value="Genomic_DNA"/>
</dbReference>
<dbReference type="Gene3D" id="1.10.10.10">
    <property type="entry name" value="Winged helix-like DNA-binding domain superfamily/Winged helix DNA-binding domain"/>
    <property type="match status" value="1"/>
</dbReference>